<gene>
    <name evidence="1" type="ORF">FVB9532_01447</name>
</gene>
<dbReference type="EMBL" id="CABVMM010000005">
    <property type="protein sequence ID" value="VVV00182.1"/>
    <property type="molecule type" value="Genomic_DNA"/>
</dbReference>
<evidence type="ECO:0000313" key="1">
    <source>
        <dbReference type="EMBL" id="VVV00182.1"/>
    </source>
</evidence>
<reference evidence="1" key="1">
    <citation type="submission" date="2019-09" db="EMBL/GenBank/DDBJ databases">
        <authorList>
            <person name="Rodrigo-Torres L."/>
            <person name="Arahal R. D."/>
            <person name="Lucena T."/>
        </authorList>
    </citation>
    <scope>NUCLEOTIDE SEQUENCE</scope>
    <source>
        <strain evidence="1">ISS653</strain>
    </source>
</reference>
<organism evidence="1 2">
    <name type="scientific">Mesonia oceanica</name>
    <dbReference type="NCBI Taxonomy" id="2687242"/>
    <lineage>
        <taxon>Bacteria</taxon>
        <taxon>Pseudomonadati</taxon>
        <taxon>Bacteroidota</taxon>
        <taxon>Flavobacteriia</taxon>
        <taxon>Flavobacteriales</taxon>
        <taxon>Flavobacteriaceae</taxon>
        <taxon>Mesonia</taxon>
    </lineage>
</organism>
<comment type="caution">
    <text evidence="1">The sequence shown here is derived from an EMBL/GenBank/DDBJ whole genome shotgun (WGS) entry which is preliminary data.</text>
</comment>
<evidence type="ECO:0000313" key="2">
    <source>
        <dbReference type="Proteomes" id="UP000356253"/>
    </source>
</evidence>
<sequence length="195" mass="23367">MEEFNDLKNIWSQQKVPHQEYETFLAEAKSYAKKEKFKNLKANIILLLTCIFIGILWWYYQPQYISTKLGIVIAILTMLVYLFYYNDAYRLIIQPSEEIGSKQFLKKLLSFKQKQKMLQTKGINLYLLFIFLGVILYMYEYASRMSLEGIVITYGVVIVWFAFNWLYFKPRIIKKQNEKLNHIINALQKIENQLK</sequence>
<keyword evidence="2" id="KW-1185">Reference proteome</keyword>
<name>A0AC61Y6T0_9FLAO</name>
<dbReference type="Proteomes" id="UP000356253">
    <property type="component" value="Unassembled WGS sequence"/>
</dbReference>
<protein>
    <submittedName>
        <fullName evidence="1">Uncharacterized protein</fullName>
    </submittedName>
</protein>
<proteinExistence type="predicted"/>
<accession>A0AC61Y6T0</accession>